<evidence type="ECO:0000313" key="3">
    <source>
        <dbReference type="RefSeq" id="XP_023568951.1"/>
    </source>
</evidence>
<feature type="compositionally biased region" description="Low complexity" evidence="1">
    <location>
        <begin position="66"/>
        <end position="75"/>
    </location>
</feature>
<dbReference type="InParanoid" id="A0A6P6E9Q9"/>
<keyword evidence="2" id="KW-1185">Reference proteome</keyword>
<evidence type="ECO:0000256" key="1">
    <source>
        <dbReference type="SAM" id="MobiDB-lite"/>
    </source>
</evidence>
<dbReference type="GeneID" id="111816293"/>
<dbReference type="RefSeq" id="XP_023568951.1">
    <property type="nucleotide sequence ID" value="XM_023713183.1"/>
</dbReference>
<organism evidence="2 3">
    <name type="scientific">Octodon degus</name>
    <name type="common">Degu</name>
    <name type="synonym">Sciurus degus</name>
    <dbReference type="NCBI Taxonomy" id="10160"/>
    <lineage>
        <taxon>Eukaryota</taxon>
        <taxon>Metazoa</taxon>
        <taxon>Chordata</taxon>
        <taxon>Craniata</taxon>
        <taxon>Vertebrata</taxon>
        <taxon>Euteleostomi</taxon>
        <taxon>Mammalia</taxon>
        <taxon>Eutheria</taxon>
        <taxon>Euarchontoglires</taxon>
        <taxon>Glires</taxon>
        <taxon>Rodentia</taxon>
        <taxon>Hystricomorpha</taxon>
        <taxon>Octodontidae</taxon>
        <taxon>Octodon</taxon>
    </lineage>
</organism>
<feature type="region of interest" description="Disordered" evidence="1">
    <location>
        <begin position="1"/>
        <end position="118"/>
    </location>
</feature>
<protein>
    <submittedName>
        <fullName evidence="3">Atherin-like</fullName>
    </submittedName>
</protein>
<gene>
    <name evidence="3" type="primary">LOC111816293</name>
</gene>
<dbReference type="Proteomes" id="UP000515203">
    <property type="component" value="Unplaced"/>
</dbReference>
<accession>A0A6P6E9Q9</accession>
<sequence length="143" mass="14696">MGEVQETETREKGVVRRLNSPRYAGRPRPACRDARGARGAQAAASARVRALPVGASAPPPAPWHTAAKGSRASRAAGGGAHVPEAGPACAHCPARAARPGLRDGARTTPPRGRLFPNSLTRARAAATLASRSPEAFGPLPWSG</sequence>
<feature type="compositionally biased region" description="Low complexity" evidence="1">
    <location>
        <begin position="85"/>
        <end position="99"/>
    </location>
</feature>
<proteinExistence type="predicted"/>
<name>A0A6P6E9Q9_OCTDE</name>
<reference evidence="3" key="1">
    <citation type="submission" date="2025-08" db="UniProtKB">
        <authorList>
            <consortium name="RefSeq"/>
        </authorList>
    </citation>
    <scope>IDENTIFICATION</scope>
</reference>
<evidence type="ECO:0000313" key="2">
    <source>
        <dbReference type="Proteomes" id="UP000515203"/>
    </source>
</evidence>
<feature type="compositionally biased region" description="Low complexity" evidence="1">
    <location>
        <begin position="37"/>
        <end position="52"/>
    </location>
</feature>
<dbReference type="AlphaFoldDB" id="A0A6P6E9Q9"/>